<organism evidence="4 5">
    <name type="scientific">Sphingobium limneticum</name>
    <dbReference type="NCBI Taxonomy" id="1007511"/>
    <lineage>
        <taxon>Bacteria</taxon>
        <taxon>Pseudomonadati</taxon>
        <taxon>Pseudomonadota</taxon>
        <taxon>Alphaproteobacteria</taxon>
        <taxon>Sphingomonadales</taxon>
        <taxon>Sphingomonadaceae</taxon>
        <taxon>Sphingobium</taxon>
    </lineage>
</organism>
<keyword evidence="2" id="KW-1133">Transmembrane helix</keyword>
<dbReference type="AlphaFoldDB" id="A0A5J5I3A9"/>
<evidence type="ECO:0008006" key="7">
    <source>
        <dbReference type="Google" id="ProtNLM"/>
    </source>
</evidence>
<dbReference type="Pfam" id="PF19883">
    <property type="entry name" value="DUF6356"/>
    <property type="match status" value="1"/>
</dbReference>
<reference evidence="5 6" key="1">
    <citation type="submission" date="2019-09" db="EMBL/GenBank/DDBJ databases">
        <authorList>
            <person name="Feng G."/>
        </authorList>
    </citation>
    <scope>NUCLEOTIDE SEQUENCE [LARGE SCALE GENOMIC DNA]</scope>
    <source>
        <strain evidence="4 5">KACC 19283</strain>
        <strain evidence="3 6">KACC 19284</strain>
    </source>
</reference>
<protein>
    <recommendedName>
        <fullName evidence="7">Capsule biosynthesis protein</fullName>
    </recommendedName>
</protein>
<keyword evidence="2" id="KW-0812">Transmembrane</keyword>
<sequence length="88" mass="10197">MIGRLFLKHPRDVGESYPQHMGVAMRFGFLMVRSGLACMIHGIVPALFTRTGSGMVKRLYGEMRERQPDLEEQKPAYLSPQWRPEYEI</sequence>
<evidence type="ECO:0000313" key="3">
    <source>
        <dbReference type="EMBL" id="KAA9015396.1"/>
    </source>
</evidence>
<dbReference type="InterPro" id="IPR045936">
    <property type="entry name" value="DUF6356"/>
</dbReference>
<feature type="region of interest" description="Disordered" evidence="1">
    <location>
        <begin position="67"/>
        <end position="88"/>
    </location>
</feature>
<feature type="transmembrane region" description="Helical" evidence="2">
    <location>
        <begin position="27"/>
        <end position="48"/>
    </location>
</feature>
<evidence type="ECO:0000313" key="6">
    <source>
        <dbReference type="Proteomes" id="UP000326364"/>
    </source>
</evidence>
<dbReference type="Proteomes" id="UP000325933">
    <property type="component" value="Unassembled WGS sequence"/>
</dbReference>
<proteinExistence type="predicted"/>
<dbReference type="Proteomes" id="UP000326364">
    <property type="component" value="Unassembled WGS sequence"/>
</dbReference>
<gene>
    <name evidence="4" type="ORF">F4U95_12595</name>
    <name evidence="3" type="ORF">F4U96_14425</name>
</gene>
<evidence type="ECO:0000256" key="1">
    <source>
        <dbReference type="SAM" id="MobiDB-lite"/>
    </source>
</evidence>
<evidence type="ECO:0000256" key="2">
    <source>
        <dbReference type="SAM" id="Phobius"/>
    </source>
</evidence>
<keyword evidence="2" id="KW-0472">Membrane</keyword>
<dbReference type="EMBL" id="VYQB01000010">
    <property type="protein sequence ID" value="KAA9015396.1"/>
    <property type="molecule type" value="Genomic_DNA"/>
</dbReference>
<accession>A0A5J5I3A9</accession>
<comment type="caution">
    <text evidence="4">The sequence shown here is derived from an EMBL/GenBank/DDBJ whole genome shotgun (WGS) entry which is preliminary data.</text>
</comment>
<keyword evidence="6" id="KW-1185">Reference proteome</keyword>
<dbReference type="RefSeq" id="WP_150425920.1">
    <property type="nucleotide sequence ID" value="NZ_VYQA01000008.1"/>
</dbReference>
<name>A0A5J5I3A9_9SPHN</name>
<evidence type="ECO:0000313" key="4">
    <source>
        <dbReference type="EMBL" id="KAA9029360.1"/>
    </source>
</evidence>
<evidence type="ECO:0000313" key="5">
    <source>
        <dbReference type="Proteomes" id="UP000325933"/>
    </source>
</evidence>
<dbReference type="EMBL" id="VYQA01000008">
    <property type="protein sequence ID" value="KAA9029360.1"/>
    <property type="molecule type" value="Genomic_DNA"/>
</dbReference>